<dbReference type="EMBL" id="CYXV01000003">
    <property type="protein sequence ID" value="CUM82642.1"/>
    <property type="molecule type" value="Genomic_DNA"/>
</dbReference>
<dbReference type="Pfam" id="PF12730">
    <property type="entry name" value="ABC2_membrane_4"/>
    <property type="match status" value="1"/>
</dbReference>
<feature type="transmembrane region" description="Helical" evidence="1">
    <location>
        <begin position="171"/>
        <end position="189"/>
    </location>
</feature>
<dbReference type="AlphaFoldDB" id="A0A173RXB2"/>
<feature type="transmembrane region" description="Helical" evidence="1">
    <location>
        <begin position="58"/>
        <end position="78"/>
    </location>
</feature>
<keyword evidence="1" id="KW-1133">Transmembrane helix</keyword>
<keyword evidence="1" id="KW-0812">Transmembrane</keyword>
<feature type="transmembrane region" description="Helical" evidence="1">
    <location>
        <begin position="16"/>
        <end position="38"/>
    </location>
</feature>
<dbReference type="Proteomes" id="UP000095495">
    <property type="component" value="Unassembled WGS sequence"/>
</dbReference>
<accession>A0A173RXB2</accession>
<reference evidence="2 3" key="1">
    <citation type="submission" date="2015-09" db="EMBL/GenBank/DDBJ databases">
        <authorList>
            <consortium name="Pathogen Informatics"/>
        </authorList>
    </citation>
    <scope>NUCLEOTIDE SEQUENCE [LARGE SCALE GENOMIC DNA]</scope>
    <source>
        <strain evidence="2 3">2789STDY5608863</strain>
    </source>
</reference>
<feature type="transmembrane region" description="Helical" evidence="1">
    <location>
        <begin position="227"/>
        <end position="247"/>
    </location>
</feature>
<protein>
    <submittedName>
        <fullName evidence="2">Uncharacterized protein conserved in bacteria</fullName>
    </submittedName>
</protein>
<gene>
    <name evidence="2" type="ORF">ERS852420_00926</name>
</gene>
<feature type="transmembrane region" description="Helical" evidence="1">
    <location>
        <begin position="142"/>
        <end position="164"/>
    </location>
</feature>
<keyword evidence="1" id="KW-0472">Membrane</keyword>
<organism evidence="2 3">
    <name type="scientific">Roseburia faecis</name>
    <dbReference type="NCBI Taxonomy" id="301302"/>
    <lineage>
        <taxon>Bacteria</taxon>
        <taxon>Bacillati</taxon>
        <taxon>Bacillota</taxon>
        <taxon>Clostridia</taxon>
        <taxon>Lachnospirales</taxon>
        <taxon>Lachnospiraceae</taxon>
        <taxon>Roseburia</taxon>
    </lineage>
</organism>
<evidence type="ECO:0000313" key="3">
    <source>
        <dbReference type="Proteomes" id="UP000095495"/>
    </source>
</evidence>
<proteinExistence type="predicted"/>
<feature type="transmembrane region" description="Helical" evidence="1">
    <location>
        <begin position="105"/>
        <end position="130"/>
    </location>
</feature>
<evidence type="ECO:0000256" key="1">
    <source>
        <dbReference type="SAM" id="Phobius"/>
    </source>
</evidence>
<dbReference type="RefSeq" id="WP_055261646.1">
    <property type="nucleotide sequence ID" value="NZ_CYXV01000003.1"/>
</dbReference>
<name>A0A173RXB2_9FIRM</name>
<sequence>MNFTISEFEKMKRCSMLLIGFIGVTFSPIISIIQNSMMTVQAGSVENYTFRELLNNTIWNNMAIFFPMILALVGGHFIDREYVDDTLKNILCIPISMRRMVAGKLCTLGVITILLSLYNFIVTLVVGLLFCRETMAFKECLYGGLQIIGMGICLFIAEMPVIAWCARKQDAFKAGAVLSFVLGYLSIFLKSSVIRNIYPYSAGLSVIQFDTTGFVSDITSGNGMNTFLGIGTMMLLIIITCFIVLTLPKHMEENTKKVKKKKVGERKMCKKF</sequence>
<evidence type="ECO:0000313" key="2">
    <source>
        <dbReference type="EMBL" id="CUM82642.1"/>
    </source>
</evidence>